<dbReference type="RefSeq" id="WP_136501845.1">
    <property type="nucleotide sequence ID" value="NZ_SSUX01000008.1"/>
</dbReference>
<dbReference type="Proteomes" id="UP000309618">
    <property type="component" value="Unassembled WGS sequence"/>
</dbReference>
<dbReference type="Pfam" id="PF10463">
    <property type="entry name" value="Peptidase_U49"/>
    <property type="match status" value="1"/>
</dbReference>
<evidence type="ECO:0000313" key="2">
    <source>
        <dbReference type="Proteomes" id="UP000309618"/>
    </source>
</evidence>
<reference evidence="1 2" key="1">
    <citation type="submission" date="2019-04" db="EMBL/GenBank/DDBJ databases">
        <title>Comparative genomics of Aeromonas veronii strains pathogenic to fish.</title>
        <authorList>
            <person name="Cascarano M.C."/>
            <person name="Smyrli M."/>
            <person name="Katharios P."/>
        </authorList>
    </citation>
    <scope>NUCLEOTIDE SEQUENCE [LARGE SCALE GENOMIC DNA]</scope>
    <source>
        <strain evidence="1 2">XU1</strain>
    </source>
</reference>
<proteinExistence type="predicted"/>
<accession>A0A4V3YZZ8</accession>
<organism evidence="1 2">
    <name type="scientific">Aeromonas veronii</name>
    <dbReference type="NCBI Taxonomy" id="654"/>
    <lineage>
        <taxon>Bacteria</taxon>
        <taxon>Pseudomonadati</taxon>
        <taxon>Pseudomonadota</taxon>
        <taxon>Gammaproteobacteria</taxon>
        <taxon>Aeromonadales</taxon>
        <taxon>Aeromonadaceae</taxon>
        <taxon>Aeromonas</taxon>
    </lineage>
</organism>
<evidence type="ECO:0008006" key="3">
    <source>
        <dbReference type="Google" id="ProtNLM"/>
    </source>
</evidence>
<comment type="caution">
    <text evidence="1">The sequence shown here is derived from an EMBL/GenBank/DDBJ whole genome shotgun (WGS) entry which is preliminary data.</text>
</comment>
<dbReference type="AlphaFoldDB" id="A0A4V3YZZ8"/>
<dbReference type="InterPro" id="IPR019504">
    <property type="entry name" value="Peptidase_U49_Lit_pept"/>
</dbReference>
<protein>
    <recommendedName>
        <fullName evidence="3">Phage exclusion protein</fullName>
    </recommendedName>
</protein>
<name>A0A4V3YZZ8_AERVE</name>
<dbReference type="EMBL" id="SSUX01000008">
    <property type="protein sequence ID" value="THJ45022.1"/>
    <property type="molecule type" value="Genomic_DNA"/>
</dbReference>
<evidence type="ECO:0000313" key="1">
    <source>
        <dbReference type="EMBL" id="THJ45022.1"/>
    </source>
</evidence>
<gene>
    <name evidence="1" type="ORF">E8Q35_12605</name>
</gene>
<sequence>MTTNVRADDQVQEALINLFQGSMPEKKEEVSTLLQDLTVVFQMLPDVHPDGRVIMDAGLYRYVRFNQRVTRAFWIGSFAAWEGYRSVAEGGSAGEVDIEKLKEMISAFEVTIENDQADDTPLPTGIPEPGYLPEMEEDPQRRAAAELSIIALGWAFLHEVRHIRHQREGTSAGAFGSPESKRQEEFSCDEFATRFILEGIPLYSDESGDDAQSVKKKRELAIYFALFAMTLLSKNKWEESETHPAVQARIDAVCAAIGQDRNEDAVAIANMAFTALQKVWPTAPMIMAGQAV</sequence>